<keyword evidence="8" id="KW-0663">Pyridoxal phosphate</keyword>
<evidence type="ECO:0000256" key="3">
    <source>
        <dbReference type="ARBA" id="ARBA00006490"/>
    </source>
</evidence>
<dbReference type="AlphaFoldDB" id="A0A2S6NDT1"/>
<evidence type="ECO:0000256" key="2">
    <source>
        <dbReference type="ARBA" id="ARBA00003120"/>
    </source>
</evidence>
<comment type="caution">
    <text evidence="16">The sequence shown here is derived from an EMBL/GenBank/DDBJ whole genome shotgun (WGS) entry which is preliminary data.</text>
</comment>
<comment type="function">
    <text evidence="2">Catalyzes the removal of elemental sulfur atoms from cysteine to produce alanine. Seems to participate in the biosynthesis of the nitrogenase metalloclusters by providing the inorganic sulfur required for the Fe-S core formation.</text>
</comment>
<dbReference type="Gene3D" id="3.90.1150.10">
    <property type="entry name" value="Aspartate Aminotransferase, domain 1"/>
    <property type="match status" value="1"/>
</dbReference>
<evidence type="ECO:0000256" key="10">
    <source>
        <dbReference type="ARBA" id="ARBA00023014"/>
    </source>
</evidence>
<dbReference type="PANTHER" id="PTHR11601:SF34">
    <property type="entry name" value="CYSTEINE DESULFURASE"/>
    <property type="match status" value="1"/>
</dbReference>
<evidence type="ECO:0000256" key="14">
    <source>
        <dbReference type="RuleBase" id="RU004504"/>
    </source>
</evidence>
<evidence type="ECO:0000256" key="12">
    <source>
        <dbReference type="ARBA" id="ARBA00031911"/>
    </source>
</evidence>
<evidence type="ECO:0000256" key="8">
    <source>
        <dbReference type="ARBA" id="ARBA00022898"/>
    </source>
</evidence>
<dbReference type="InterPro" id="IPR015424">
    <property type="entry name" value="PyrdxlP-dep_Trfase"/>
</dbReference>
<dbReference type="GO" id="GO:0031071">
    <property type="term" value="F:cysteine desulfurase activity"/>
    <property type="evidence" value="ECO:0007669"/>
    <property type="project" value="UniProtKB-EC"/>
</dbReference>
<comment type="catalytic activity">
    <reaction evidence="13">
        <text>(sulfur carrier)-H + L-cysteine = (sulfur carrier)-SH + L-alanine</text>
        <dbReference type="Rhea" id="RHEA:43892"/>
        <dbReference type="Rhea" id="RHEA-COMP:14737"/>
        <dbReference type="Rhea" id="RHEA-COMP:14739"/>
        <dbReference type="ChEBI" id="CHEBI:29917"/>
        <dbReference type="ChEBI" id="CHEBI:35235"/>
        <dbReference type="ChEBI" id="CHEBI:57972"/>
        <dbReference type="ChEBI" id="CHEBI:64428"/>
        <dbReference type="EC" id="2.8.1.7"/>
    </reaction>
</comment>
<dbReference type="RefSeq" id="WP_104506533.1">
    <property type="nucleotide sequence ID" value="NZ_JACIGC010000007.1"/>
</dbReference>
<keyword evidence="17" id="KW-1185">Reference proteome</keyword>
<keyword evidence="11" id="KW-0535">Nitrogen fixation</keyword>
<comment type="cofactor">
    <cofactor evidence="1 14">
        <name>pyridoxal 5'-phosphate</name>
        <dbReference type="ChEBI" id="CHEBI:597326"/>
    </cofactor>
</comment>
<proteinExistence type="inferred from homology"/>
<dbReference type="Pfam" id="PF00266">
    <property type="entry name" value="Aminotran_5"/>
    <property type="match status" value="1"/>
</dbReference>
<dbReference type="EC" id="2.8.1.7" evidence="4"/>
<dbReference type="Gene3D" id="3.40.640.10">
    <property type="entry name" value="Type I PLP-dependent aspartate aminotransferase-like (Major domain)"/>
    <property type="match status" value="1"/>
</dbReference>
<dbReference type="FunFam" id="3.40.640.10:FF:000084">
    <property type="entry name" value="IscS-like cysteine desulfurase"/>
    <property type="match status" value="1"/>
</dbReference>
<keyword evidence="9" id="KW-0408">Iron</keyword>
<evidence type="ECO:0000256" key="7">
    <source>
        <dbReference type="ARBA" id="ARBA00022723"/>
    </source>
</evidence>
<reference evidence="16 17" key="1">
    <citation type="journal article" date="2018" name="Arch. Microbiol.">
        <title>New insights into the metabolic potential of the phototrophic purple bacterium Rhodopila globiformis DSM 161(T) from its draft genome sequence and evidence for a vanadium-dependent nitrogenase.</title>
        <authorList>
            <person name="Imhoff J.F."/>
            <person name="Rahn T."/>
            <person name="Kunzel S."/>
            <person name="Neulinger S.C."/>
        </authorList>
    </citation>
    <scope>NUCLEOTIDE SEQUENCE [LARGE SCALE GENOMIC DNA]</scope>
    <source>
        <strain evidence="16 17">DSM 16996</strain>
    </source>
</reference>
<protein>
    <recommendedName>
        <fullName evidence="5">Cysteine desulfurase</fullName>
        <ecNumber evidence="4">2.8.1.7</ecNumber>
    </recommendedName>
    <alternativeName>
        <fullName evidence="12">Nitrogenase metalloclusters biosynthesis protein NifS</fullName>
    </alternativeName>
</protein>
<dbReference type="PIRSF" id="PIRSF005572">
    <property type="entry name" value="NifS"/>
    <property type="match status" value="1"/>
</dbReference>
<dbReference type="InterPro" id="IPR016454">
    <property type="entry name" value="Cysteine_dSase"/>
</dbReference>
<evidence type="ECO:0000256" key="4">
    <source>
        <dbReference type="ARBA" id="ARBA00012239"/>
    </source>
</evidence>
<evidence type="ECO:0000313" key="16">
    <source>
        <dbReference type="EMBL" id="PPQ32760.1"/>
    </source>
</evidence>
<dbReference type="PANTHER" id="PTHR11601">
    <property type="entry name" value="CYSTEINE DESULFURYLASE FAMILY MEMBER"/>
    <property type="match status" value="1"/>
</dbReference>
<keyword evidence="10" id="KW-0411">Iron-sulfur</keyword>
<evidence type="ECO:0000256" key="13">
    <source>
        <dbReference type="ARBA" id="ARBA00050776"/>
    </source>
</evidence>
<name>A0A2S6NDT1_9HYPH</name>
<evidence type="ECO:0000259" key="15">
    <source>
        <dbReference type="Pfam" id="PF00266"/>
    </source>
</evidence>
<organism evidence="16 17">
    <name type="scientific">Rhodoblastus sphagnicola</name>
    <dbReference type="NCBI Taxonomy" id="333368"/>
    <lineage>
        <taxon>Bacteria</taxon>
        <taxon>Pseudomonadati</taxon>
        <taxon>Pseudomonadota</taxon>
        <taxon>Alphaproteobacteria</taxon>
        <taxon>Hyphomicrobiales</taxon>
        <taxon>Rhodoblastaceae</taxon>
        <taxon>Rhodoblastus</taxon>
    </lineage>
</organism>
<dbReference type="SUPFAM" id="SSF53383">
    <property type="entry name" value="PLP-dependent transferases"/>
    <property type="match status" value="1"/>
</dbReference>
<dbReference type="GO" id="GO:0051536">
    <property type="term" value="F:iron-sulfur cluster binding"/>
    <property type="evidence" value="ECO:0007669"/>
    <property type="project" value="UniProtKB-KW"/>
</dbReference>
<feature type="domain" description="Aminotransferase class V" evidence="15">
    <location>
        <begin position="3"/>
        <end position="368"/>
    </location>
</feature>
<dbReference type="OrthoDB" id="9808002at2"/>
<evidence type="ECO:0000256" key="11">
    <source>
        <dbReference type="ARBA" id="ARBA00023231"/>
    </source>
</evidence>
<evidence type="ECO:0000256" key="1">
    <source>
        <dbReference type="ARBA" id="ARBA00001933"/>
    </source>
</evidence>
<evidence type="ECO:0000256" key="5">
    <source>
        <dbReference type="ARBA" id="ARBA00013558"/>
    </source>
</evidence>
<dbReference type="InterPro" id="IPR015421">
    <property type="entry name" value="PyrdxlP-dep_Trfase_major"/>
</dbReference>
<sequence length="387" mass="40370">MTIYFDNSATTPVDPRVAEAMAPWHSAAFGNPSSLHALGRAAREAVEAAREQVAALIGAKAKEIVFVASGTEADNLALAGAFRASPSDRDGVIVSAIEHPAVLETAKALRSQGAALTLAPVDSDGLADTDWFRRHVSATTRIVSLMAANNVIGTVQPFAEVAAIARQAGALFHTDAVQAAGRIPLDVRAAPIDLLSISAHKLHGPKGVGALYVRDGVALAPIIHGGGQERGLRSATENVAGIVGFGWAAELAREQGAADNVRLVALRERLIEGVFAACPQAYVIGHRHRRLPGHVALAFSGQEGEAIRLMLALDEAGVAASTGSACSASHADEPSYVLRALGFDPFRARGALRLTLGRFNTEAEVDRVVSVLPGLVGGLRRIATARR</sequence>
<dbReference type="InterPro" id="IPR015422">
    <property type="entry name" value="PyrdxlP-dep_Trfase_small"/>
</dbReference>
<dbReference type="InterPro" id="IPR020578">
    <property type="entry name" value="Aminotrans_V_PyrdxlP_BS"/>
</dbReference>
<comment type="similarity">
    <text evidence="3">Belongs to the class-V pyridoxal-phosphate-dependent aminotransferase family. NifS/IscS subfamily.</text>
</comment>
<evidence type="ECO:0000313" key="17">
    <source>
        <dbReference type="Proteomes" id="UP000239089"/>
    </source>
</evidence>
<keyword evidence="6" id="KW-0808">Transferase</keyword>
<keyword evidence="7" id="KW-0479">Metal-binding</keyword>
<gene>
    <name evidence="16" type="ORF">CCR94_03720</name>
</gene>
<accession>A0A2S6NDT1</accession>
<dbReference type="Gene3D" id="1.10.260.50">
    <property type="match status" value="1"/>
</dbReference>
<dbReference type="GO" id="GO:0046872">
    <property type="term" value="F:metal ion binding"/>
    <property type="evidence" value="ECO:0007669"/>
    <property type="project" value="UniProtKB-KW"/>
</dbReference>
<evidence type="ECO:0000256" key="9">
    <source>
        <dbReference type="ARBA" id="ARBA00023004"/>
    </source>
</evidence>
<dbReference type="EMBL" id="NHSJ01000034">
    <property type="protein sequence ID" value="PPQ32760.1"/>
    <property type="molecule type" value="Genomic_DNA"/>
</dbReference>
<dbReference type="PROSITE" id="PS00595">
    <property type="entry name" value="AA_TRANSFER_CLASS_5"/>
    <property type="match status" value="1"/>
</dbReference>
<evidence type="ECO:0000256" key="6">
    <source>
        <dbReference type="ARBA" id="ARBA00022679"/>
    </source>
</evidence>
<dbReference type="Proteomes" id="UP000239089">
    <property type="component" value="Unassembled WGS sequence"/>
</dbReference>
<dbReference type="InterPro" id="IPR000192">
    <property type="entry name" value="Aminotrans_V_dom"/>
</dbReference>